<sequence length="79" mass="8908">MPRASSNIRKGESAQRFVFLDLDSLLASVRAHVLSHESQFHTELALFSSDVSLSFEHLTVLLNDQQPAKTQCWKAHILC</sequence>
<accession>A0AAV0VGH3</accession>
<evidence type="ECO:0000313" key="2">
    <source>
        <dbReference type="Proteomes" id="UP001162029"/>
    </source>
</evidence>
<proteinExistence type="predicted"/>
<reference evidence="1" key="1">
    <citation type="submission" date="2022-12" db="EMBL/GenBank/DDBJ databases">
        <authorList>
            <person name="Webb A."/>
        </authorList>
    </citation>
    <scope>NUCLEOTIDE SEQUENCE</scope>
    <source>
        <strain evidence="1">Pd1</strain>
    </source>
</reference>
<gene>
    <name evidence="1" type="ORF">PDE001_LOCUS11767</name>
</gene>
<organism evidence="1 2">
    <name type="scientific">Peronospora destructor</name>
    <dbReference type="NCBI Taxonomy" id="86335"/>
    <lineage>
        <taxon>Eukaryota</taxon>
        <taxon>Sar</taxon>
        <taxon>Stramenopiles</taxon>
        <taxon>Oomycota</taxon>
        <taxon>Peronosporomycetes</taxon>
        <taxon>Peronosporales</taxon>
        <taxon>Peronosporaceae</taxon>
        <taxon>Peronospora</taxon>
    </lineage>
</organism>
<name>A0AAV0VGH3_9STRA</name>
<dbReference type="Proteomes" id="UP001162029">
    <property type="component" value="Unassembled WGS sequence"/>
</dbReference>
<evidence type="ECO:0000313" key="1">
    <source>
        <dbReference type="EMBL" id="CAI5746809.1"/>
    </source>
</evidence>
<dbReference type="AlphaFoldDB" id="A0AAV0VGH3"/>
<dbReference type="EMBL" id="CANTFM010002624">
    <property type="protein sequence ID" value="CAI5746809.1"/>
    <property type="molecule type" value="Genomic_DNA"/>
</dbReference>
<keyword evidence="2" id="KW-1185">Reference proteome</keyword>
<protein>
    <submittedName>
        <fullName evidence="1">Uncharacterized protein</fullName>
    </submittedName>
</protein>
<comment type="caution">
    <text evidence="1">The sequence shown here is derived from an EMBL/GenBank/DDBJ whole genome shotgun (WGS) entry which is preliminary data.</text>
</comment>